<dbReference type="InterPro" id="IPR020476">
    <property type="entry name" value="Nudix_hydrolase"/>
</dbReference>
<evidence type="ECO:0000313" key="7">
    <source>
        <dbReference type="Proteomes" id="UP000236047"/>
    </source>
</evidence>
<dbReference type="PRINTS" id="PR00502">
    <property type="entry name" value="NUDIXFAMILY"/>
</dbReference>
<accession>A0A2N8PFV8</accession>
<gene>
    <name evidence="6" type="ORF">AOB60_02115</name>
</gene>
<feature type="domain" description="Nudix hydrolase" evidence="5">
    <location>
        <begin position="7"/>
        <end position="132"/>
    </location>
</feature>
<dbReference type="GO" id="GO:0016787">
    <property type="term" value="F:hydrolase activity"/>
    <property type="evidence" value="ECO:0007669"/>
    <property type="project" value="UniProtKB-KW"/>
</dbReference>
<comment type="cofactor">
    <cofactor evidence="1">
        <name>Mg(2+)</name>
        <dbReference type="ChEBI" id="CHEBI:18420"/>
    </cofactor>
</comment>
<dbReference type="SUPFAM" id="SSF55811">
    <property type="entry name" value="Nudix"/>
    <property type="match status" value="1"/>
</dbReference>
<dbReference type="InterPro" id="IPR020084">
    <property type="entry name" value="NUDIX_hydrolase_CS"/>
</dbReference>
<dbReference type="AlphaFoldDB" id="A0A2N8PFV8"/>
<dbReference type="PANTHER" id="PTHR43046:SF14">
    <property type="entry name" value="MUTT_NUDIX FAMILY PROTEIN"/>
    <property type="match status" value="1"/>
</dbReference>
<evidence type="ECO:0000313" key="6">
    <source>
        <dbReference type="EMBL" id="PNE39918.1"/>
    </source>
</evidence>
<keyword evidence="3 4" id="KW-0378">Hydrolase</keyword>
<evidence type="ECO:0000256" key="2">
    <source>
        <dbReference type="ARBA" id="ARBA00005582"/>
    </source>
</evidence>
<dbReference type="PROSITE" id="PS51462">
    <property type="entry name" value="NUDIX"/>
    <property type="match status" value="1"/>
</dbReference>
<dbReference type="EMBL" id="LJSN01000002">
    <property type="protein sequence ID" value="PNE39918.1"/>
    <property type="molecule type" value="Genomic_DNA"/>
</dbReference>
<reference evidence="7" key="1">
    <citation type="submission" date="2015-09" db="EMBL/GenBank/DDBJ databases">
        <authorList>
            <person name="Graham D.E."/>
            <person name="Mahan K.M."/>
            <person name="Klingeman D.M."/>
            <person name="Fida T."/>
            <person name="Giannone R.J."/>
            <person name="Hettich R.L."/>
            <person name="Parry R.J."/>
            <person name="Spain J.C."/>
        </authorList>
    </citation>
    <scope>NUCLEOTIDE SEQUENCE [LARGE SCALE GENOMIC DNA]</scope>
    <source>
        <strain evidence="7">JCM 4701</strain>
    </source>
</reference>
<sequence>MTEQTTAARPGISAAIVVDQGRVLLVRRRVREGELSWQFPAGKIEPGESAEEAAVRETNEETGLTVSAVKLLGERVHPKTQRRMSYTACNVVHGTAYVADTEELAELVWCRHSDIPEYVPYGLYEPVQEYLDQVLAR</sequence>
<dbReference type="Proteomes" id="UP000236047">
    <property type="component" value="Unassembled WGS sequence"/>
</dbReference>
<dbReference type="InterPro" id="IPR000086">
    <property type="entry name" value="NUDIX_hydrolase_dom"/>
</dbReference>
<dbReference type="RefSeq" id="WP_102922619.1">
    <property type="nucleotide sequence ID" value="NZ_LJSN01000002.1"/>
</dbReference>
<evidence type="ECO:0000256" key="4">
    <source>
        <dbReference type="RuleBase" id="RU003476"/>
    </source>
</evidence>
<protein>
    <submittedName>
        <fullName evidence="6">NUDIX hydrolase</fullName>
    </submittedName>
</protein>
<keyword evidence="7" id="KW-1185">Reference proteome</keyword>
<comment type="similarity">
    <text evidence="2 4">Belongs to the Nudix hydrolase family.</text>
</comment>
<dbReference type="CDD" id="cd02883">
    <property type="entry name" value="NUDIX_Hydrolase"/>
    <property type="match status" value="1"/>
</dbReference>
<proteinExistence type="inferred from homology"/>
<dbReference type="PANTHER" id="PTHR43046">
    <property type="entry name" value="GDP-MANNOSE MANNOSYL HYDROLASE"/>
    <property type="match status" value="1"/>
</dbReference>
<dbReference type="InterPro" id="IPR015797">
    <property type="entry name" value="NUDIX_hydrolase-like_dom_sf"/>
</dbReference>
<name>A0A2N8PFV8_STRNR</name>
<dbReference type="Gene3D" id="3.90.79.10">
    <property type="entry name" value="Nucleoside Triphosphate Pyrophosphohydrolase"/>
    <property type="match status" value="1"/>
</dbReference>
<evidence type="ECO:0000256" key="3">
    <source>
        <dbReference type="ARBA" id="ARBA00022801"/>
    </source>
</evidence>
<dbReference type="PROSITE" id="PS00893">
    <property type="entry name" value="NUDIX_BOX"/>
    <property type="match status" value="1"/>
</dbReference>
<dbReference type="Pfam" id="PF00293">
    <property type="entry name" value="NUDIX"/>
    <property type="match status" value="1"/>
</dbReference>
<evidence type="ECO:0000256" key="1">
    <source>
        <dbReference type="ARBA" id="ARBA00001946"/>
    </source>
</evidence>
<evidence type="ECO:0000259" key="5">
    <source>
        <dbReference type="PROSITE" id="PS51462"/>
    </source>
</evidence>
<organism evidence="6 7">
    <name type="scientific">Streptomyces noursei</name>
    <name type="common">Streptomyces albulus</name>
    <dbReference type="NCBI Taxonomy" id="1971"/>
    <lineage>
        <taxon>Bacteria</taxon>
        <taxon>Bacillati</taxon>
        <taxon>Actinomycetota</taxon>
        <taxon>Actinomycetes</taxon>
        <taxon>Kitasatosporales</taxon>
        <taxon>Streptomycetaceae</taxon>
        <taxon>Streptomyces</taxon>
    </lineage>
</organism>
<comment type="caution">
    <text evidence="6">The sequence shown here is derived from an EMBL/GenBank/DDBJ whole genome shotgun (WGS) entry which is preliminary data.</text>
</comment>